<dbReference type="Pfam" id="PF01061">
    <property type="entry name" value="ABC2_membrane"/>
    <property type="match status" value="1"/>
</dbReference>
<feature type="domain" description="ABC-2 type transporter transmembrane" evidence="7">
    <location>
        <begin position="1"/>
        <end position="137"/>
    </location>
</feature>
<keyword evidence="2" id="KW-0813">Transport</keyword>
<keyword evidence="5 6" id="KW-0472">Membrane</keyword>
<evidence type="ECO:0000256" key="5">
    <source>
        <dbReference type="ARBA" id="ARBA00023136"/>
    </source>
</evidence>
<dbReference type="GO" id="GO:0140359">
    <property type="term" value="F:ABC-type transporter activity"/>
    <property type="evidence" value="ECO:0007669"/>
    <property type="project" value="InterPro"/>
</dbReference>
<proteinExistence type="predicted"/>
<comment type="caution">
    <text evidence="8">The sequence shown here is derived from an EMBL/GenBank/DDBJ whole genome shotgun (WGS) entry which is preliminary data.</text>
</comment>
<evidence type="ECO:0000256" key="6">
    <source>
        <dbReference type="SAM" id="Phobius"/>
    </source>
</evidence>
<feature type="transmembrane region" description="Helical" evidence="6">
    <location>
        <begin position="107"/>
        <end position="127"/>
    </location>
</feature>
<dbReference type="OrthoDB" id="66620at2759"/>
<dbReference type="AlphaFoldDB" id="A0A830BK21"/>
<evidence type="ECO:0000256" key="3">
    <source>
        <dbReference type="ARBA" id="ARBA00022692"/>
    </source>
</evidence>
<evidence type="ECO:0000256" key="4">
    <source>
        <dbReference type="ARBA" id="ARBA00022989"/>
    </source>
</evidence>
<keyword evidence="4 6" id="KW-1133">Transmembrane helix</keyword>
<sequence length="162" mass="18409">MYSATLFCGINNASSVLSYVNIERTVVYREQFAGMFSPWAYSIAQVIVEIPYILAQTIAITAITYPMIGYALSAYKVFWYFYAMFCSLLYFTYLGMMLIAVTPSFPIAAILQSSIYTLLNLFSGFLMPRPVSYSYLRSICILHCSFVDRIRVGFQTVRAELA</sequence>
<protein>
    <submittedName>
        <fullName evidence="8">Pleiotropic drug resistance protein 3</fullName>
    </submittedName>
</protein>
<evidence type="ECO:0000313" key="8">
    <source>
        <dbReference type="EMBL" id="GFP87970.1"/>
    </source>
</evidence>
<keyword evidence="9" id="KW-1185">Reference proteome</keyword>
<dbReference type="EMBL" id="BMAC01000158">
    <property type="protein sequence ID" value="GFP87970.1"/>
    <property type="molecule type" value="Genomic_DNA"/>
</dbReference>
<organism evidence="8 9">
    <name type="scientific">Phtheirospermum japonicum</name>
    <dbReference type="NCBI Taxonomy" id="374723"/>
    <lineage>
        <taxon>Eukaryota</taxon>
        <taxon>Viridiplantae</taxon>
        <taxon>Streptophyta</taxon>
        <taxon>Embryophyta</taxon>
        <taxon>Tracheophyta</taxon>
        <taxon>Spermatophyta</taxon>
        <taxon>Magnoliopsida</taxon>
        <taxon>eudicotyledons</taxon>
        <taxon>Gunneridae</taxon>
        <taxon>Pentapetalae</taxon>
        <taxon>asterids</taxon>
        <taxon>lamiids</taxon>
        <taxon>Lamiales</taxon>
        <taxon>Orobanchaceae</taxon>
        <taxon>Orobanchaceae incertae sedis</taxon>
        <taxon>Phtheirospermum</taxon>
    </lineage>
</organism>
<dbReference type="Proteomes" id="UP000653305">
    <property type="component" value="Unassembled WGS sequence"/>
</dbReference>
<accession>A0A830BK21</accession>
<dbReference type="PANTHER" id="PTHR19241">
    <property type="entry name" value="ATP-BINDING CASSETTE TRANSPORTER"/>
    <property type="match status" value="1"/>
</dbReference>
<evidence type="ECO:0000256" key="1">
    <source>
        <dbReference type="ARBA" id="ARBA00004141"/>
    </source>
</evidence>
<reference evidence="8" key="1">
    <citation type="submission" date="2020-07" db="EMBL/GenBank/DDBJ databases">
        <title>Ethylene signaling mediates host invasion by parasitic plants.</title>
        <authorList>
            <person name="Yoshida S."/>
        </authorList>
    </citation>
    <scope>NUCLEOTIDE SEQUENCE</scope>
    <source>
        <strain evidence="8">Okayama</strain>
    </source>
</reference>
<dbReference type="GO" id="GO:0005886">
    <property type="term" value="C:plasma membrane"/>
    <property type="evidence" value="ECO:0007669"/>
    <property type="project" value="UniProtKB-ARBA"/>
</dbReference>
<dbReference type="InterPro" id="IPR013525">
    <property type="entry name" value="ABC2_TM"/>
</dbReference>
<comment type="subcellular location">
    <subcellularLocation>
        <location evidence="1">Membrane</location>
        <topology evidence="1">Multi-pass membrane protein</topology>
    </subcellularLocation>
</comment>
<keyword evidence="3 6" id="KW-0812">Transmembrane</keyword>
<feature type="transmembrane region" description="Helical" evidence="6">
    <location>
        <begin position="42"/>
        <end position="65"/>
    </location>
</feature>
<feature type="transmembrane region" description="Helical" evidence="6">
    <location>
        <begin position="77"/>
        <end position="101"/>
    </location>
</feature>
<evidence type="ECO:0000313" key="9">
    <source>
        <dbReference type="Proteomes" id="UP000653305"/>
    </source>
</evidence>
<evidence type="ECO:0000256" key="2">
    <source>
        <dbReference type="ARBA" id="ARBA00022448"/>
    </source>
</evidence>
<name>A0A830BK21_9LAMI</name>
<evidence type="ECO:0000259" key="7">
    <source>
        <dbReference type="Pfam" id="PF01061"/>
    </source>
</evidence>
<gene>
    <name evidence="8" type="ORF">PHJA_000940700</name>
</gene>